<proteinExistence type="predicted"/>
<dbReference type="PANTHER" id="PTHR10374">
    <property type="entry name" value="LACTOYLGLUTATHIONE LYASE GLYOXALASE I"/>
    <property type="match status" value="1"/>
</dbReference>
<keyword evidence="3" id="KW-1185">Reference proteome</keyword>
<organism evidence="2 3">
    <name type="scientific">Zizania palustris</name>
    <name type="common">Northern wild rice</name>
    <dbReference type="NCBI Taxonomy" id="103762"/>
    <lineage>
        <taxon>Eukaryota</taxon>
        <taxon>Viridiplantae</taxon>
        <taxon>Streptophyta</taxon>
        <taxon>Embryophyta</taxon>
        <taxon>Tracheophyta</taxon>
        <taxon>Spermatophyta</taxon>
        <taxon>Magnoliopsida</taxon>
        <taxon>Liliopsida</taxon>
        <taxon>Poales</taxon>
        <taxon>Poaceae</taxon>
        <taxon>BOP clade</taxon>
        <taxon>Oryzoideae</taxon>
        <taxon>Oryzeae</taxon>
        <taxon>Zizaniinae</taxon>
        <taxon>Zizania</taxon>
    </lineage>
</organism>
<dbReference type="EMBL" id="JAAALK010000080">
    <property type="protein sequence ID" value="KAG8094940.1"/>
    <property type="molecule type" value="Genomic_DNA"/>
</dbReference>
<dbReference type="InterPro" id="IPR004360">
    <property type="entry name" value="Glyas_Fos-R_dOase_dom"/>
</dbReference>
<sequence length="72" mass="8236">MNGMVLSLCPCPRLLEKMIRVKDPKGSLDFYSRVMGMSLLKRLDFLGYEIVTSAPANRVKQTDWTFWGKGHT</sequence>
<comment type="caution">
    <text evidence="2">The sequence shown here is derived from an EMBL/GenBank/DDBJ whole genome shotgun (WGS) entry which is preliminary data.</text>
</comment>
<feature type="domain" description="Glyoxalase/fosfomycin resistance/dioxygenase" evidence="1">
    <location>
        <begin position="18"/>
        <end position="61"/>
    </location>
</feature>
<dbReference type="OrthoDB" id="16820at2759"/>
<dbReference type="Proteomes" id="UP000729402">
    <property type="component" value="Unassembled WGS sequence"/>
</dbReference>
<evidence type="ECO:0000259" key="1">
    <source>
        <dbReference type="Pfam" id="PF00903"/>
    </source>
</evidence>
<gene>
    <name evidence="2" type="ORF">GUJ93_ZPchr0012g18984</name>
</gene>
<evidence type="ECO:0000313" key="2">
    <source>
        <dbReference type="EMBL" id="KAG8094940.1"/>
    </source>
</evidence>
<protein>
    <recommendedName>
        <fullName evidence="1">Glyoxalase/fosfomycin resistance/dioxygenase domain-containing protein</fullName>
    </recommendedName>
</protein>
<reference evidence="2" key="2">
    <citation type="submission" date="2021-02" db="EMBL/GenBank/DDBJ databases">
        <authorList>
            <person name="Kimball J.A."/>
            <person name="Haas M.W."/>
            <person name="Macchietto M."/>
            <person name="Kono T."/>
            <person name="Duquette J."/>
            <person name="Shao M."/>
        </authorList>
    </citation>
    <scope>NUCLEOTIDE SEQUENCE</scope>
    <source>
        <tissue evidence="2">Fresh leaf tissue</tissue>
    </source>
</reference>
<dbReference type="AlphaFoldDB" id="A0A8J5WPH0"/>
<accession>A0A8J5WPH0</accession>
<name>A0A8J5WPH0_ZIZPA</name>
<reference evidence="2" key="1">
    <citation type="journal article" date="2021" name="bioRxiv">
        <title>Whole Genome Assembly and Annotation of Northern Wild Rice, Zizania palustris L., Supports a Whole Genome Duplication in the Zizania Genus.</title>
        <authorList>
            <person name="Haas M."/>
            <person name="Kono T."/>
            <person name="Macchietto M."/>
            <person name="Millas R."/>
            <person name="McGilp L."/>
            <person name="Shao M."/>
            <person name="Duquette J."/>
            <person name="Hirsch C.N."/>
            <person name="Kimball J."/>
        </authorList>
    </citation>
    <scope>NUCLEOTIDE SEQUENCE</scope>
    <source>
        <tissue evidence="2">Fresh leaf tissue</tissue>
    </source>
</reference>
<dbReference type="PANTHER" id="PTHR10374:SF30">
    <property type="entry name" value="LACTOYLGLUTATHIONE LYASE"/>
    <property type="match status" value="1"/>
</dbReference>
<evidence type="ECO:0000313" key="3">
    <source>
        <dbReference type="Proteomes" id="UP000729402"/>
    </source>
</evidence>
<dbReference type="Pfam" id="PF00903">
    <property type="entry name" value="Glyoxalase"/>
    <property type="match status" value="1"/>
</dbReference>